<dbReference type="InterPro" id="IPR036236">
    <property type="entry name" value="Znf_C2H2_sf"/>
</dbReference>
<name>A0ABM2XPJ6_MESAU</name>
<organism evidence="9 10">
    <name type="scientific">Mesocricetus auratus</name>
    <name type="common">Golden hamster</name>
    <dbReference type="NCBI Taxonomy" id="10036"/>
    <lineage>
        <taxon>Eukaryota</taxon>
        <taxon>Metazoa</taxon>
        <taxon>Chordata</taxon>
        <taxon>Craniata</taxon>
        <taxon>Vertebrata</taxon>
        <taxon>Euteleostomi</taxon>
        <taxon>Mammalia</taxon>
        <taxon>Eutheria</taxon>
        <taxon>Euarchontoglires</taxon>
        <taxon>Glires</taxon>
        <taxon>Rodentia</taxon>
        <taxon>Myomorpha</taxon>
        <taxon>Muroidea</taxon>
        <taxon>Cricetidae</taxon>
        <taxon>Cricetinae</taxon>
        <taxon>Mesocricetus</taxon>
    </lineage>
</organism>
<dbReference type="RefSeq" id="XP_040604652.1">
    <property type="nucleotide sequence ID" value="XM_040748718.1"/>
</dbReference>
<evidence type="ECO:0000256" key="3">
    <source>
        <dbReference type="ARBA" id="ARBA00022771"/>
    </source>
</evidence>
<dbReference type="InterPro" id="IPR050169">
    <property type="entry name" value="Krueppel_C2H2_ZnF"/>
</dbReference>
<reference evidence="10" key="1">
    <citation type="submission" date="2025-08" db="UniProtKB">
        <authorList>
            <consortium name="RefSeq"/>
        </authorList>
    </citation>
    <scope>IDENTIFICATION</scope>
    <source>
        <tissue evidence="10">Liver</tissue>
    </source>
</reference>
<feature type="domain" description="KRAB" evidence="8">
    <location>
        <begin position="59"/>
        <end position="130"/>
    </location>
</feature>
<keyword evidence="2" id="KW-0677">Repeat</keyword>
<evidence type="ECO:0000256" key="6">
    <source>
        <dbReference type="SAM" id="MobiDB-lite"/>
    </source>
</evidence>
<keyword evidence="4" id="KW-0862">Zinc</keyword>
<dbReference type="PROSITE" id="PS50157">
    <property type="entry name" value="ZINC_FINGER_C2H2_2"/>
    <property type="match status" value="1"/>
</dbReference>
<protein>
    <submittedName>
        <fullName evidence="10">Zinc finger protein 39 isoform X2</fullName>
    </submittedName>
</protein>
<keyword evidence="9" id="KW-1185">Reference proteome</keyword>
<evidence type="ECO:0000256" key="2">
    <source>
        <dbReference type="ARBA" id="ARBA00022737"/>
    </source>
</evidence>
<dbReference type="PANTHER" id="PTHR23232:SF148">
    <property type="entry name" value="KRAB DOMAIN-CONTAINING PROTEIN"/>
    <property type="match status" value="1"/>
</dbReference>
<evidence type="ECO:0000256" key="5">
    <source>
        <dbReference type="PROSITE-ProRule" id="PRU00042"/>
    </source>
</evidence>
<evidence type="ECO:0000313" key="9">
    <source>
        <dbReference type="Proteomes" id="UP000886700"/>
    </source>
</evidence>
<evidence type="ECO:0000259" key="8">
    <source>
        <dbReference type="PROSITE" id="PS50805"/>
    </source>
</evidence>
<dbReference type="CDD" id="cd07765">
    <property type="entry name" value="KRAB_A-box"/>
    <property type="match status" value="1"/>
</dbReference>
<dbReference type="InterPro" id="IPR013087">
    <property type="entry name" value="Znf_C2H2_type"/>
</dbReference>
<feature type="compositionally biased region" description="Polar residues" evidence="6">
    <location>
        <begin position="1"/>
        <end position="21"/>
    </location>
</feature>
<keyword evidence="1" id="KW-0479">Metal-binding</keyword>
<dbReference type="GeneID" id="101832777"/>
<dbReference type="SMART" id="SM00349">
    <property type="entry name" value="KRAB"/>
    <property type="match status" value="1"/>
</dbReference>
<evidence type="ECO:0000313" key="10">
    <source>
        <dbReference type="RefSeq" id="XP_040604652.1"/>
    </source>
</evidence>
<dbReference type="Pfam" id="PF01352">
    <property type="entry name" value="KRAB"/>
    <property type="match status" value="1"/>
</dbReference>
<proteinExistence type="predicted"/>
<gene>
    <name evidence="10" type="primary">LOC101832777</name>
</gene>
<dbReference type="PANTHER" id="PTHR23232">
    <property type="entry name" value="KRAB DOMAIN C2H2 ZINC FINGER"/>
    <property type="match status" value="1"/>
</dbReference>
<dbReference type="InterPro" id="IPR001909">
    <property type="entry name" value="KRAB"/>
</dbReference>
<dbReference type="Proteomes" id="UP000886700">
    <property type="component" value="Unplaced"/>
</dbReference>
<evidence type="ECO:0000256" key="1">
    <source>
        <dbReference type="ARBA" id="ARBA00022723"/>
    </source>
</evidence>
<dbReference type="PROSITE" id="PS50805">
    <property type="entry name" value="KRAB"/>
    <property type="match status" value="1"/>
</dbReference>
<dbReference type="SUPFAM" id="SSF109640">
    <property type="entry name" value="KRAB domain (Kruppel-associated box)"/>
    <property type="match status" value="1"/>
</dbReference>
<evidence type="ECO:0000256" key="4">
    <source>
        <dbReference type="ARBA" id="ARBA00022833"/>
    </source>
</evidence>
<dbReference type="Gene3D" id="6.10.140.140">
    <property type="match status" value="1"/>
</dbReference>
<feature type="region of interest" description="Disordered" evidence="6">
    <location>
        <begin position="1"/>
        <end position="32"/>
    </location>
</feature>
<accession>A0ABM2XPJ6</accession>
<sequence>MRNLQQDSVENSMSQHPSQTLETRKQKRSYKKRSVTYSHWRWPQQCRARKHKEPVKGLVTFEDVCVDFTWEEWQNLDDAQRKLYRDVMLETYRSLESLGHCITKPEVIFKLEQGTWPWRVEDAPEQRWPDVQKVNEVDETSQDNQERHLWHLVITNSNMSTEENVKLGKIFNVSSNHVSNLTVKNGSSSGMRPAALNVWQNVCPPNEPDNMQTGKELDGSLTSKPPIHAQHHRLYSRTPSTQQHFQCYRQEAAHNTKALWINKRFHIAHSPSKFGESGKASGEVAPNAQERTWVREETFECNICKKTFCSKFKLTKHKKYTKYRSITSVVIVRKPSVRCHTTKNR</sequence>
<keyword evidence="3 5" id="KW-0863">Zinc-finger</keyword>
<dbReference type="SUPFAM" id="SSF57667">
    <property type="entry name" value="beta-beta-alpha zinc fingers"/>
    <property type="match status" value="1"/>
</dbReference>
<dbReference type="InterPro" id="IPR036051">
    <property type="entry name" value="KRAB_dom_sf"/>
</dbReference>
<evidence type="ECO:0000259" key="7">
    <source>
        <dbReference type="PROSITE" id="PS50157"/>
    </source>
</evidence>
<feature type="domain" description="C2H2-type" evidence="7">
    <location>
        <begin position="299"/>
        <end position="319"/>
    </location>
</feature>